<organism evidence="1 2">
    <name type="scientific">Cyclospora cayetanensis</name>
    <dbReference type="NCBI Taxonomy" id="88456"/>
    <lineage>
        <taxon>Eukaryota</taxon>
        <taxon>Sar</taxon>
        <taxon>Alveolata</taxon>
        <taxon>Apicomplexa</taxon>
        <taxon>Conoidasida</taxon>
        <taxon>Coccidia</taxon>
        <taxon>Eucoccidiorida</taxon>
        <taxon>Eimeriorina</taxon>
        <taxon>Eimeriidae</taxon>
        <taxon>Cyclospora</taxon>
    </lineage>
</organism>
<proteinExistence type="predicted"/>
<dbReference type="RefSeq" id="XP_026190508.1">
    <property type="nucleotide sequence ID" value="XM_026334723.1"/>
</dbReference>
<accession>A0A6P6RRR8</accession>
<dbReference type="AlphaFoldDB" id="A0A6P6RRR8"/>
<dbReference type="PANTHER" id="PTHR34126:SF1">
    <property type="entry name" value="PEROXISOME BIOGENESIS PROTEIN 22"/>
    <property type="match status" value="1"/>
</dbReference>
<evidence type="ECO:0000313" key="1">
    <source>
        <dbReference type="Proteomes" id="UP000515125"/>
    </source>
</evidence>
<name>A0A6P6RRR8_9EIME</name>
<dbReference type="Proteomes" id="UP000515125">
    <property type="component" value="Unplaced"/>
</dbReference>
<dbReference type="GO" id="GO:0007031">
    <property type="term" value="P:peroxisome organization"/>
    <property type="evidence" value="ECO:0007669"/>
    <property type="project" value="InterPro"/>
</dbReference>
<gene>
    <name evidence="2" type="primary">LOC34621435</name>
</gene>
<sequence length="146" mass="16369">MEGSKSNPTVANALQSKKLRVSINLKGTLLDPVDLTVRTSILGDFLRLCRLSSLYTVTQVADDAEEEKILDILEKCASFETGLNRHRVMFCDTCHGAVSMIRQLQPQMHIEDNGWITTQLEGKVPRVCPAKEGLKFLEQSLRSHRS</sequence>
<keyword evidence="1" id="KW-1185">Reference proteome</keyword>
<evidence type="ECO:0000313" key="2">
    <source>
        <dbReference type="RefSeq" id="XP_026190508.1"/>
    </source>
</evidence>
<dbReference type="InterPro" id="IPR037485">
    <property type="entry name" value="PEX22"/>
</dbReference>
<reference evidence="2" key="1">
    <citation type="submission" date="2025-08" db="UniProtKB">
        <authorList>
            <consortium name="RefSeq"/>
        </authorList>
    </citation>
    <scope>IDENTIFICATION</scope>
</reference>
<protein>
    <submittedName>
        <fullName evidence="2">Peroxisome biogenesis protein 22</fullName>
    </submittedName>
</protein>
<dbReference type="OrthoDB" id="77656at2759"/>
<dbReference type="GeneID" id="34621435"/>
<dbReference type="Pfam" id="PF22978">
    <property type="entry name" value="HAD_Pex22"/>
    <property type="match status" value="1"/>
</dbReference>
<dbReference type="PANTHER" id="PTHR34126">
    <property type="entry name" value="PEROXISOME BIOGENESIS PROTEIN 22"/>
    <property type="match status" value="1"/>
</dbReference>